<sequence length="91" mass="10818">MNDSLLSHKLGSTDVRTFRGSQDIRDKAVSFLAEGHFKQNPKLARRDIHQDISVHVCARRVWKQSLKRKNGQKKKMAISIKFKEWRWLWDK</sequence>
<protein>
    <submittedName>
        <fullName evidence="1">Uncharacterized protein</fullName>
    </submittedName>
</protein>
<reference evidence="1 2" key="1">
    <citation type="submission" date="2019-05" db="EMBL/GenBank/DDBJ databases">
        <title>Another draft genome of Portunus trituberculatus and its Hox gene families provides insights of decapod evolution.</title>
        <authorList>
            <person name="Jeong J.-H."/>
            <person name="Song I."/>
            <person name="Kim S."/>
            <person name="Choi T."/>
            <person name="Kim D."/>
            <person name="Ryu S."/>
            <person name="Kim W."/>
        </authorList>
    </citation>
    <scope>NUCLEOTIDE SEQUENCE [LARGE SCALE GENOMIC DNA]</scope>
    <source>
        <tissue evidence="1">Muscle</tissue>
    </source>
</reference>
<evidence type="ECO:0000313" key="1">
    <source>
        <dbReference type="EMBL" id="MPC36179.1"/>
    </source>
</evidence>
<dbReference type="Proteomes" id="UP000324222">
    <property type="component" value="Unassembled WGS sequence"/>
</dbReference>
<dbReference type="EMBL" id="VSRR010003443">
    <property type="protein sequence ID" value="MPC36179.1"/>
    <property type="molecule type" value="Genomic_DNA"/>
</dbReference>
<accession>A0A5B7ESW9</accession>
<proteinExistence type="predicted"/>
<gene>
    <name evidence="1" type="ORF">E2C01_029627</name>
</gene>
<comment type="caution">
    <text evidence="1">The sequence shown here is derived from an EMBL/GenBank/DDBJ whole genome shotgun (WGS) entry which is preliminary data.</text>
</comment>
<name>A0A5B7ESW9_PORTR</name>
<keyword evidence="2" id="KW-1185">Reference proteome</keyword>
<organism evidence="1 2">
    <name type="scientific">Portunus trituberculatus</name>
    <name type="common">Swimming crab</name>
    <name type="synonym">Neptunus trituberculatus</name>
    <dbReference type="NCBI Taxonomy" id="210409"/>
    <lineage>
        <taxon>Eukaryota</taxon>
        <taxon>Metazoa</taxon>
        <taxon>Ecdysozoa</taxon>
        <taxon>Arthropoda</taxon>
        <taxon>Crustacea</taxon>
        <taxon>Multicrustacea</taxon>
        <taxon>Malacostraca</taxon>
        <taxon>Eumalacostraca</taxon>
        <taxon>Eucarida</taxon>
        <taxon>Decapoda</taxon>
        <taxon>Pleocyemata</taxon>
        <taxon>Brachyura</taxon>
        <taxon>Eubrachyura</taxon>
        <taxon>Portunoidea</taxon>
        <taxon>Portunidae</taxon>
        <taxon>Portuninae</taxon>
        <taxon>Portunus</taxon>
    </lineage>
</organism>
<evidence type="ECO:0000313" key="2">
    <source>
        <dbReference type="Proteomes" id="UP000324222"/>
    </source>
</evidence>
<dbReference type="AlphaFoldDB" id="A0A5B7ESW9"/>